<evidence type="ECO:0000313" key="2">
    <source>
        <dbReference type="EMBL" id="ANL89222.1"/>
    </source>
</evidence>
<dbReference type="InterPro" id="IPR045530">
    <property type="entry name" value="DO-GTPase1"/>
</dbReference>
<keyword evidence="3" id="KW-1185">Reference proteome</keyword>
<dbReference type="EMBL" id="CP013573">
    <property type="protein sequence ID" value="ANL89222.1"/>
    <property type="molecule type" value="Genomic_DNA"/>
</dbReference>
<protein>
    <recommendedName>
        <fullName evidence="1">Double-GTPase 1 domain-containing protein</fullName>
    </recommendedName>
</protein>
<sequence>MTERTVIFVGGPETGKSNYLFRLWLALRDGKRRPIMARGLPAAAEYLRQGAETQLSGAFAGHTPDGGGDICEIPIYAGELESSIILPDRPGEEWVRFYRERRWPAEWASFLGADTSCLIFLRANSRLNQAPLDWITIQRFQGNSANLAKDEDASGAGTPTQVLIVDLIQMLFRLARKVGNAHFRIGVVVSAWDTVSPEEQTAGPFAYLNAEFPMLGSFLRSAATRSELMVFGLSVFDGDFDNQAEFRHEFQTVGNPRDRGSVVIDDLRGNIFRTPDLTEPVAWSLGVNAA</sequence>
<feature type="domain" description="Double-GTPase 1" evidence="1">
    <location>
        <begin position="7"/>
        <end position="283"/>
    </location>
</feature>
<evidence type="ECO:0000259" key="1">
    <source>
        <dbReference type="Pfam" id="PF19975"/>
    </source>
</evidence>
<dbReference type="RefSeq" id="WP_281069346.1">
    <property type="nucleotide sequence ID" value="NZ_CP013546.1"/>
</dbReference>
<accession>A0ABM6CLI2</accession>
<keyword evidence="2" id="KW-0614">Plasmid</keyword>
<dbReference type="Proteomes" id="UP000078551">
    <property type="component" value="Plasmid pRphaN771e"/>
</dbReference>
<dbReference type="Pfam" id="PF19975">
    <property type="entry name" value="DO-GTPase1"/>
    <property type="match status" value="1"/>
</dbReference>
<geneLocation type="plasmid" evidence="2 3">
    <name>pRphaN771e</name>
</geneLocation>
<name>A0ABM6CLI2_9HYPH</name>
<evidence type="ECO:0000313" key="3">
    <source>
        <dbReference type="Proteomes" id="UP000078551"/>
    </source>
</evidence>
<reference evidence="2 3" key="1">
    <citation type="submission" date="2015-11" db="EMBL/GenBank/DDBJ databases">
        <title>The limits of bacterial species coexistence and the symbiotic plasmid transference in sympatric Rhizobium populations.</title>
        <authorList>
            <person name="Perez-Carrascal O.M."/>
            <person name="VanInsberghe D."/>
            <person name="Juarez S."/>
            <person name="Polz M.F."/>
            <person name="Vinuesa P."/>
            <person name="Gonzalez V."/>
        </authorList>
    </citation>
    <scope>NUCLEOTIDE SEQUENCE [LARGE SCALE GENOMIC DNA]</scope>
    <source>
        <strain evidence="2 3">N771</strain>
        <plasmid evidence="2 3">pRphaN771e</plasmid>
    </source>
</reference>
<proteinExistence type="predicted"/>
<organism evidence="2 3">
    <name type="scientific">Rhizobium phaseoli</name>
    <dbReference type="NCBI Taxonomy" id="396"/>
    <lineage>
        <taxon>Bacteria</taxon>
        <taxon>Pseudomonadati</taxon>
        <taxon>Pseudomonadota</taxon>
        <taxon>Alphaproteobacteria</taxon>
        <taxon>Hyphomicrobiales</taxon>
        <taxon>Rhizobiaceae</taxon>
        <taxon>Rhizobium/Agrobacterium group</taxon>
        <taxon>Rhizobium</taxon>
    </lineage>
</organism>
<gene>
    <name evidence="2" type="ORF">AMC81_PE00979</name>
</gene>